<keyword evidence="1" id="KW-0472">Membrane</keyword>
<evidence type="ECO:0000313" key="2">
    <source>
        <dbReference type="EMBL" id="SVC05364.1"/>
    </source>
</evidence>
<keyword evidence="1" id="KW-0812">Transmembrane</keyword>
<protein>
    <submittedName>
        <fullName evidence="2">Uncharacterized protein</fullName>
    </submittedName>
</protein>
<organism evidence="2">
    <name type="scientific">marine metagenome</name>
    <dbReference type="NCBI Taxonomy" id="408172"/>
    <lineage>
        <taxon>unclassified sequences</taxon>
        <taxon>metagenomes</taxon>
        <taxon>ecological metagenomes</taxon>
    </lineage>
</organism>
<dbReference type="AlphaFoldDB" id="A0A382IZX8"/>
<keyword evidence="1" id="KW-1133">Transmembrane helix</keyword>
<evidence type="ECO:0000256" key="1">
    <source>
        <dbReference type="SAM" id="Phobius"/>
    </source>
</evidence>
<feature type="transmembrane region" description="Helical" evidence="1">
    <location>
        <begin position="20"/>
        <end position="40"/>
    </location>
</feature>
<reference evidence="2" key="1">
    <citation type="submission" date="2018-05" db="EMBL/GenBank/DDBJ databases">
        <authorList>
            <person name="Lanie J.A."/>
            <person name="Ng W.-L."/>
            <person name="Kazmierczak K.M."/>
            <person name="Andrzejewski T.M."/>
            <person name="Davidsen T.M."/>
            <person name="Wayne K.J."/>
            <person name="Tettelin H."/>
            <person name="Glass J.I."/>
            <person name="Rusch D."/>
            <person name="Podicherti R."/>
            <person name="Tsui H.-C.T."/>
            <person name="Winkler M.E."/>
        </authorList>
    </citation>
    <scope>NUCLEOTIDE SEQUENCE</scope>
</reference>
<gene>
    <name evidence="2" type="ORF">METZ01_LOCUS258218</name>
</gene>
<proteinExistence type="predicted"/>
<name>A0A382IZX8_9ZZZZ</name>
<accession>A0A382IZX8</accession>
<dbReference type="EMBL" id="UINC01070876">
    <property type="protein sequence ID" value="SVC05364.1"/>
    <property type="molecule type" value="Genomic_DNA"/>
</dbReference>
<sequence length="71" mass="8375">MAVPAIFFLDMMKYLSFFGGQLMVFFGPIITAFISSQYYYKFAELLEDRNNVEFLLVEIERIESDNKKKES</sequence>